<proteinExistence type="predicted"/>
<gene>
    <name evidence="6" type="ORF">GGC33_02675</name>
</gene>
<dbReference type="AlphaFoldDB" id="A0A844GRZ5"/>
<evidence type="ECO:0000313" key="6">
    <source>
        <dbReference type="EMBL" id="MTF37832.1"/>
    </source>
</evidence>
<dbReference type="PANTHER" id="PTHR34139:SF1">
    <property type="entry name" value="RNASE MJ1380-RELATED"/>
    <property type="match status" value="1"/>
</dbReference>
<evidence type="ECO:0000256" key="1">
    <source>
        <dbReference type="ARBA" id="ARBA00022553"/>
    </source>
</evidence>
<dbReference type="GO" id="GO:0004540">
    <property type="term" value="F:RNA nuclease activity"/>
    <property type="evidence" value="ECO:0007669"/>
    <property type="project" value="InterPro"/>
</dbReference>
<reference evidence="6 7" key="1">
    <citation type="submission" date="2019-11" db="EMBL/GenBank/DDBJ databases">
        <title>Isolation of a new High Light Tolerant Cyanobacteria.</title>
        <authorList>
            <person name="Dobson Z."/>
            <person name="Vaughn N."/>
            <person name="Vaughn M."/>
            <person name="Fromme P."/>
            <person name="Mazor Y."/>
        </authorList>
    </citation>
    <scope>NUCLEOTIDE SEQUENCE [LARGE SCALE GENOMIC DNA]</scope>
    <source>
        <strain evidence="6 7">0216</strain>
    </source>
</reference>
<dbReference type="GO" id="GO:0016787">
    <property type="term" value="F:hydrolase activity"/>
    <property type="evidence" value="ECO:0007669"/>
    <property type="project" value="UniProtKB-KW"/>
</dbReference>
<dbReference type="RefSeq" id="WP_155082688.1">
    <property type="nucleotide sequence ID" value="NZ_WMIA01000002.1"/>
</dbReference>
<dbReference type="Proteomes" id="UP000437131">
    <property type="component" value="Unassembled WGS sequence"/>
</dbReference>
<organism evidence="6 7">
    <name type="scientific">Cyanobacterium aponinum 0216</name>
    <dbReference type="NCBI Taxonomy" id="2676140"/>
    <lineage>
        <taxon>Bacteria</taxon>
        <taxon>Bacillati</taxon>
        <taxon>Cyanobacteriota</taxon>
        <taxon>Cyanophyceae</taxon>
        <taxon>Oscillatoriophycideae</taxon>
        <taxon>Chroococcales</taxon>
        <taxon>Geminocystaceae</taxon>
        <taxon>Cyanobacterium</taxon>
    </lineage>
</organism>
<evidence type="ECO:0000313" key="7">
    <source>
        <dbReference type="Proteomes" id="UP000437131"/>
    </source>
</evidence>
<keyword evidence="5" id="KW-0378">Hydrolase</keyword>
<evidence type="ECO:0000256" key="4">
    <source>
        <dbReference type="ARBA" id="ARBA00022741"/>
    </source>
</evidence>
<keyword evidence="2" id="KW-1277">Toxin-antitoxin system</keyword>
<evidence type="ECO:0000256" key="5">
    <source>
        <dbReference type="ARBA" id="ARBA00022801"/>
    </source>
</evidence>
<dbReference type="GO" id="GO:0110001">
    <property type="term" value="C:toxin-antitoxin complex"/>
    <property type="evidence" value="ECO:0007669"/>
    <property type="project" value="InterPro"/>
</dbReference>
<dbReference type="Pfam" id="PF01934">
    <property type="entry name" value="HepT-like"/>
    <property type="match status" value="1"/>
</dbReference>
<dbReference type="GO" id="GO:0000166">
    <property type="term" value="F:nucleotide binding"/>
    <property type="evidence" value="ECO:0007669"/>
    <property type="project" value="UniProtKB-KW"/>
</dbReference>
<dbReference type="InterPro" id="IPR008201">
    <property type="entry name" value="HepT-like"/>
</dbReference>
<accession>A0A844GRZ5</accession>
<dbReference type="InterPro" id="IPR051813">
    <property type="entry name" value="HepT_RNase_toxin"/>
</dbReference>
<dbReference type="EMBL" id="WMIA01000002">
    <property type="protein sequence ID" value="MTF37832.1"/>
    <property type="molecule type" value="Genomic_DNA"/>
</dbReference>
<keyword evidence="1" id="KW-0597">Phosphoprotein</keyword>
<evidence type="ECO:0000256" key="3">
    <source>
        <dbReference type="ARBA" id="ARBA00022722"/>
    </source>
</evidence>
<keyword evidence="3" id="KW-0540">Nuclease</keyword>
<sequence>MNRDLASLVDALIFAKRITDFTQNMEEEDFANDLKTQAAVMYEISVLGEAMRRISTEFYEKNPQIPYKQIIGMRNKLVHDYDGINTALVWSVSQVQIPELINILELILSNPQ</sequence>
<name>A0A844GRZ5_9CHRO</name>
<comment type="caution">
    <text evidence="6">The sequence shown here is derived from an EMBL/GenBank/DDBJ whole genome shotgun (WGS) entry which is preliminary data.</text>
</comment>
<dbReference type="PANTHER" id="PTHR34139">
    <property type="entry name" value="UPF0331 PROTEIN MJ0127"/>
    <property type="match status" value="1"/>
</dbReference>
<evidence type="ECO:0000256" key="2">
    <source>
        <dbReference type="ARBA" id="ARBA00022649"/>
    </source>
</evidence>
<protein>
    <submittedName>
        <fullName evidence="6">DUF86 domain-containing protein</fullName>
    </submittedName>
</protein>
<keyword evidence="4" id="KW-0547">Nucleotide-binding</keyword>